<evidence type="ECO:0000256" key="7">
    <source>
        <dbReference type="SAM" id="MobiDB-lite"/>
    </source>
</evidence>
<dbReference type="InterPro" id="IPR035906">
    <property type="entry name" value="MetI-like_sf"/>
</dbReference>
<keyword evidence="2" id="KW-0813">Transport</keyword>
<sequence length="150" mass="15641">MSGAVSLASAGKGPRHDGGGAAVPPLASVIGRLRLADALVAYALAGPAFLLLVLLFFLPVVAVIVIALTDWQFGARTLAFVGLANFREVFADEGFRASLVNTLVYVLIVVPGTVVLGLIIALLIESGKSCRAFYRAIHFLPFMATLAAMA</sequence>
<dbReference type="RefSeq" id="WP_370882033.1">
    <property type="nucleotide sequence ID" value="NZ_JAUSVX010000014.1"/>
</dbReference>
<comment type="subcellular location">
    <subcellularLocation>
        <location evidence="1">Cell membrane</location>
        <topology evidence="1">Multi-pass membrane protein</topology>
    </subcellularLocation>
</comment>
<keyword evidence="3" id="KW-1003">Cell membrane</keyword>
<evidence type="ECO:0000256" key="1">
    <source>
        <dbReference type="ARBA" id="ARBA00004651"/>
    </source>
</evidence>
<evidence type="ECO:0000313" key="9">
    <source>
        <dbReference type="EMBL" id="MDQ0473098.1"/>
    </source>
</evidence>
<keyword evidence="6 8" id="KW-0472">Membrane</keyword>
<proteinExistence type="predicted"/>
<keyword evidence="4 8" id="KW-0812">Transmembrane</keyword>
<gene>
    <name evidence="9" type="ORF">QO011_006131</name>
</gene>
<dbReference type="PANTHER" id="PTHR30193:SF37">
    <property type="entry name" value="INNER MEMBRANE ABC TRANSPORTER PERMEASE PROTEIN YCJO"/>
    <property type="match status" value="1"/>
</dbReference>
<evidence type="ECO:0000256" key="3">
    <source>
        <dbReference type="ARBA" id="ARBA00022475"/>
    </source>
</evidence>
<dbReference type="PANTHER" id="PTHR30193">
    <property type="entry name" value="ABC TRANSPORTER PERMEASE PROTEIN"/>
    <property type="match status" value="1"/>
</dbReference>
<feature type="region of interest" description="Disordered" evidence="7">
    <location>
        <begin position="1"/>
        <end position="20"/>
    </location>
</feature>
<evidence type="ECO:0000256" key="2">
    <source>
        <dbReference type="ARBA" id="ARBA00022448"/>
    </source>
</evidence>
<feature type="transmembrane region" description="Helical" evidence="8">
    <location>
        <begin position="39"/>
        <end position="68"/>
    </location>
</feature>
<keyword evidence="9" id="KW-0762">Sugar transport</keyword>
<reference evidence="9 10" key="1">
    <citation type="submission" date="2023-07" db="EMBL/GenBank/DDBJ databases">
        <title>Genomic Encyclopedia of Type Strains, Phase IV (KMG-IV): sequencing the most valuable type-strain genomes for metagenomic binning, comparative biology and taxonomic classification.</title>
        <authorList>
            <person name="Goeker M."/>
        </authorList>
    </citation>
    <scope>NUCLEOTIDE SEQUENCE [LARGE SCALE GENOMIC DNA]</scope>
    <source>
        <strain evidence="9 10">DSM 19619</strain>
    </source>
</reference>
<keyword evidence="5 8" id="KW-1133">Transmembrane helix</keyword>
<evidence type="ECO:0000256" key="8">
    <source>
        <dbReference type="SAM" id="Phobius"/>
    </source>
</evidence>
<evidence type="ECO:0000313" key="10">
    <source>
        <dbReference type="Proteomes" id="UP001242480"/>
    </source>
</evidence>
<evidence type="ECO:0000256" key="4">
    <source>
        <dbReference type="ARBA" id="ARBA00022692"/>
    </source>
</evidence>
<name>A0ABU0JI61_9HYPH</name>
<evidence type="ECO:0000256" key="5">
    <source>
        <dbReference type="ARBA" id="ARBA00022989"/>
    </source>
</evidence>
<organism evidence="9 10">
    <name type="scientific">Labrys wisconsinensis</name>
    <dbReference type="NCBI Taxonomy" id="425677"/>
    <lineage>
        <taxon>Bacteria</taxon>
        <taxon>Pseudomonadati</taxon>
        <taxon>Pseudomonadota</taxon>
        <taxon>Alphaproteobacteria</taxon>
        <taxon>Hyphomicrobiales</taxon>
        <taxon>Xanthobacteraceae</taxon>
        <taxon>Labrys</taxon>
    </lineage>
</organism>
<dbReference type="Proteomes" id="UP001242480">
    <property type="component" value="Unassembled WGS sequence"/>
</dbReference>
<comment type="caution">
    <text evidence="9">The sequence shown here is derived from an EMBL/GenBank/DDBJ whole genome shotgun (WGS) entry which is preliminary data.</text>
</comment>
<dbReference type="SUPFAM" id="SSF161098">
    <property type="entry name" value="MetI-like"/>
    <property type="match status" value="1"/>
</dbReference>
<keyword evidence="10" id="KW-1185">Reference proteome</keyword>
<dbReference type="EMBL" id="JAUSVX010000014">
    <property type="protein sequence ID" value="MDQ0473098.1"/>
    <property type="molecule type" value="Genomic_DNA"/>
</dbReference>
<feature type="non-terminal residue" evidence="9">
    <location>
        <position position="150"/>
    </location>
</feature>
<protein>
    <submittedName>
        <fullName evidence="9">ABC-type sugar transport system permease subunit</fullName>
    </submittedName>
</protein>
<accession>A0ABU0JI61</accession>
<evidence type="ECO:0000256" key="6">
    <source>
        <dbReference type="ARBA" id="ARBA00023136"/>
    </source>
</evidence>
<dbReference type="Gene3D" id="1.10.3720.10">
    <property type="entry name" value="MetI-like"/>
    <property type="match status" value="1"/>
</dbReference>
<dbReference type="InterPro" id="IPR051393">
    <property type="entry name" value="ABC_transporter_permease"/>
</dbReference>
<feature type="transmembrane region" description="Helical" evidence="8">
    <location>
        <begin position="103"/>
        <end position="125"/>
    </location>
</feature>